<dbReference type="PATRIC" id="fig|1423731.3.peg.1324"/>
<reference evidence="2 3" key="1">
    <citation type="journal article" date="2015" name="Genome Announc.">
        <title>Expanding the biotechnology potential of lactobacilli through comparative genomics of 213 strains and associated genera.</title>
        <authorList>
            <person name="Sun Z."/>
            <person name="Harris H.M."/>
            <person name="McCann A."/>
            <person name="Guo C."/>
            <person name="Argimon S."/>
            <person name="Zhang W."/>
            <person name="Yang X."/>
            <person name="Jeffery I.B."/>
            <person name="Cooney J.C."/>
            <person name="Kagawa T.F."/>
            <person name="Liu W."/>
            <person name="Song Y."/>
            <person name="Salvetti E."/>
            <person name="Wrobel A."/>
            <person name="Rasinkangas P."/>
            <person name="Parkhill J."/>
            <person name="Rea M.C."/>
            <person name="O'Sullivan O."/>
            <person name="Ritari J."/>
            <person name="Douillard F.P."/>
            <person name="Paul Ross R."/>
            <person name="Yang R."/>
            <person name="Briner A.E."/>
            <person name="Felis G.E."/>
            <person name="de Vos W.M."/>
            <person name="Barrangou R."/>
            <person name="Klaenhammer T.R."/>
            <person name="Caufield P.W."/>
            <person name="Cui Y."/>
            <person name="Zhang H."/>
            <person name="O'Toole P.W."/>
        </authorList>
    </citation>
    <scope>NUCLEOTIDE SEQUENCE [LARGE SCALE GENOMIC DNA]</scope>
    <source>
        <strain evidence="2 3">DSM 19910</strain>
    </source>
</reference>
<dbReference type="Proteomes" id="UP000051621">
    <property type="component" value="Unassembled WGS sequence"/>
</dbReference>
<dbReference type="PANTHER" id="PTHR36503:SF2">
    <property type="entry name" value="BLR2408 PROTEIN"/>
    <property type="match status" value="1"/>
</dbReference>
<name>A0A0R1LZR5_9LACO</name>
<dbReference type="PROSITE" id="PS51819">
    <property type="entry name" value="VOC"/>
    <property type="match status" value="1"/>
</dbReference>
<protein>
    <submittedName>
        <fullName evidence="2">Glyoxalase family protein</fullName>
    </submittedName>
</protein>
<sequence>MSRSKGGIIMKKMIFVNLPVTDLQRSINFYEALGFKKNSDFSNETSAGMMWSNNIWIMLLTHEFYSSFLKKQTLANTQKTSGSITAFSLESIDAVKAFAETAKKHGGDFYHVDLDIPEEQMYELEVKDPDGNLLSVVWMNMPDTI</sequence>
<comment type="caution">
    <text evidence="2">The sequence shown here is derived from an EMBL/GenBank/DDBJ whole genome shotgun (WGS) entry which is preliminary data.</text>
</comment>
<gene>
    <name evidence="2" type="ORF">FC81_GL001288</name>
</gene>
<dbReference type="InterPro" id="IPR029068">
    <property type="entry name" value="Glyas_Bleomycin-R_OHBP_Dase"/>
</dbReference>
<dbReference type="InterPro" id="IPR004360">
    <property type="entry name" value="Glyas_Fos-R_dOase_dom"/>
</dbReference>
<dbReference type="EMBL" id="AZEF01000027">
    <property type="protein sequence ID" value="KRL01148.1"/>
    <property type="molecule type" value="Genomic_DNA"/>
</dbReference>
<dbReference type="SUPFAM" id="SSF54593">
    <property type="entry name" value="Glyoxalase/Bleomycin resistance protein/Dihydroxybiphenyl dioxygenase"/>
    <property type="match status" value="1"/>
</dbReference>
<dbReference type="Pfam" id="PF00903">
    <property type="entry name" value="Glyoxalase"/>
    <property type="match status" value="1"/>
</dbReference>
<organism evidence="2 3">
    <name type="scientific">Liquorilactobacillus capillatus DSM 19910</name>
    <dbReference type="NCBI Taxonomy" id="1423731"/>
    <lineage>
        <taxon>Bacteria</taxon>
        <taxon>Bacillati</taxon>
        <taxon>Bacillota</taxon>
        <taxon>Bacilli</taxon>
        <taxon>Lactobacillales</taxon>
        <taxon>Lactobacillaceae</taxon>
        <taxon>Liquorilactobacillus</taxon>
    </lineage>
</organism>
<dbReference type="InterPro" id="IPR037523">
    <property type="entry name" value="VOC_core"/>
</dbReference>
<dbReference type="AlphaFoldDB" id="A0A0R1LZR5"/>
<dbReference type="STRING" id="1423731.FC81_GL001288"/>
<dbReference type="PANTHER" id="PTHR36503">
    <property type="entry name" value="BLR2520 PROTEIN"/>
    <property type="match status" value="1"/>
</dbReference>
<keyword evidence="3" id="KW-1185">Reference proteome</keyword>
<proteinExistence type="predicted"/>
<dbReference type="Gene3D" id="3.10.180.10">
    <property type="entry name" value="2,3-Dihydroxybiphenyl 1,2-Dioxygenase, domain 1"/>
    <property type="match status" value="1"/>
</dbReference>
<evidence type="ECO:0000313" key="2">
    <source>
        <dbReference type="EMBL" id="KRL01148.1"/>
    </source>
</evidence>
<feature type="domain" description="VOC" evidence="1">
    <location>
        <begin position="12"/>
        <end position="139"/>
    </location>
</feature>
<evidence type="ECO:0000259" key="1">
    <source>
        <dbReference type="PROSITE" id="PS51819"/>
    </source>
</evidence>
<evidence type="ECO:0000313" key="3">
    <source>
        <dbReference type="Proteomes" id="UP000051621"/>
    </source>
</evidence>
<accession>A0A0R1LZR5</accession>